<dbReference type="Proteomes" id="UP000481339">
    <property type="component" value="Unassembled WGS sequence"/>
</dbReference>
<accession>A0A7C8BS85</accession>
<feature type="domain" description="HTH luxR-type" evidence="1">
    <location>
        <begin position="101"/>
        <end position="165"/>
    </location>
</feature>
<keyword evidence="3" id="KW-1185">Reference proteome</keyword>
<evidence type="ECO:0000313" key="3">
    <source>
        <dbReference type="Proteomes" id="UP000481339"/>
    </source>
</evidence>
<dbReference type="SMART" id="SM00421">
    <property type="entry name" value="HTH_LUXR"/>
    <property type="match status" value="1"/>
</dbReference>
<dbReference type="InterPro" id="IPR036388">
    <property type="entry name" value="WH-like_DNA-bd_sf"/>
</dbReference>
<protein>
    <recommendedName>
        <fullName evidence="1">HTH luxR-type domain-containing protein</fullName>
    </recommendedName>
</protein>
<dbReference type="Gene3D" id="1.10.10.10">
    <property type="entry name" value="Winged helix-like DNA-binding domain superfamily/Winged helix DNA-binding domain"/>
    <property type="match status" value="1"/>
</dbReference>
<organism evidence="2 3">
    <name type="scientific">Pseudoclavibacter caeni</name>
    <dbReference type="NCBI Taxonomy" id="908846"/>
    <lineage>
        <taxon>Bacteria</taxon>
        <taxon>Bacillati</taxon>
        <taxon>Actinomycetota</taxon>
        <taxon>Actinomycetes</taxon>
        <taxon>Micrococcales</taxon>
        <taxon>Microbacteriaceae</taxon>
        <taxon>Pseudoclavibacter</taxon>
    </lineage>
</organism>
<dbReference type="InterPro" id="IPR016032">
    <property type="entry name" value="Sig_transdc_resp-reg_C-effctor"/>
</dbReference>
<proteinExistence type="predicted"/>
<gene>
    <name evidence="2" type="ORF">F8O02_05765</name>
</gene>
<evidence type="ECO:0000259" key="1">
    <source>
        <dbReference type="SMART" id="SM00421"/>
    </source>
</evidence>
<dbReference type="GO" id="GO:0006355">
    <property type="term" value="P:regulation of DNA-templated transcription"/>
    <property type="evidence" value="ECO:0007669"/>
    <property type="project" value="InterPro"/>
</dbReference>
<evidence type="ECO:0000313" key="2">
    <source>
        <dbReference type="EMBL" id="KAB1632502.1"/>
    </source>
</evidence>
<dbReference type="GO" id="GO:0003677">
    <property type="term" value="F:DNA binding"/>
    <property type="evidence" value="ECO:0007669"/>
    <property type="project" value="InterPro"/>
</dbReference>
<dbReference type="InterPro" id="IPR000792">
    <property type="entry name" value="Tscrpt_reg_LuxR_C"/>
</dbReference>
<sequence>MASSWTSFAAAWPALSNPVLCKAELRDHVPAALKVRALRRLGAPAIVVQHRASPVHERRLLREGAGAVIDRQSRLVELIEVIARVASRWSGAEPCPDATADVLLTDRELQIAALFCGGAAPSAHTLGSALGLSTDTVRAHLARARRRLRALGDNVSSRAGLRRSLIARGFLYPEL</sequence>
<dbReference type="SUPFAM" id="SSF46894">
    <property type="entry name" value="C-terminal effector domain of the bipartite response regulators"/>
    <property type="match status" value="1"/>
</dbReference>
<comment type="caution">
    <text evidence="2">The sequence shown here is derived from an EMBL/GenBank/DDBJ whole genome shotgun (WGS) entry which is preliminary data.</text>
</comment>
<dbReference type="EMBL" id="WBKA01000003">
    <property type="protein sequence ID" value="KAB1632502.1"/>
    <property type="molecule type" value="Genomic_DNA"/>
</dbReference>
<name>A0A7C8BS85_9MICO</name>
<dbReference type="AlphaFoldDB" id="A0A7C8BS85"/>
<reference evidence="2 3" key="1">
    <citation type="submission" date="2019-09" db="EMBL/GenBank/DDBJ databases">
        <title>Phylogeny of genus Pseudoclavibacter and closely related genus.</title>
        <authorList>
            <person name="Li Y."/>
        </authorList>
    </citation>
    <scope>NUCLEOTIDE SEQUENCE [LARGE SCALE GENOMIC DNA]</scope>
    <source>
        <strain evidence="2 3">JCM 16921</strain>
    </source>
</reference>
<dbReference type="OrthoDB" id="5070428at2"/>